<gene>
    <name evidence="1" type="ORF">GA0061100_101309</name>
</gene>
<dbReference type="Proteomes" id="UP000186228">
    <property type="component" value="Unassembled WGS sequence"/>
</dbReference>
<reference evidence="2" key="1">
    <citation type="submission" date="2016-08" db="EMBL/GenBank/DDBJ databases">
        <authorList>
            <person name="Varghese N."/>
            <person name="Submissions Spin"/>
        </authorList>
    </citation>
    <scope>NUCLEOTIDE SEQUENCE [LARGE SCALE GENOMIC DNA]</scope>
    <source>
        <strain evidence="2">CCBAU 57015</strain>
    </source>
</reference>
<dbReference type="EMBL" id="FMAC01000001">
    <property type="protein sequence ID" value="SCB08357.1"/>
    <property type="molecule type" value="Genomic_DNA"/>
</dbReference>
<name>A0A1C3TYP0_9HYPH</name>
<dbReference type="AlphaFoldDB" id="A0A1C3TYP0"/>
<proteinExistence type="predicted"/>
<evidence type="ECO:0000313" key="1">
    <source>
        <dbReference type="EMBL" id="SCB08357.1"/>
    </source>
</evidence>
<evidence type="ECO:0000313" key="2">
    <source>
        <dbReference type="Proteomes" id="UP000186228"/>
    </source>
</evidence>
<accession>A0A1C3TYP0</accession>
<dbReference type="RefSeq" id="WP_075850859.1">
    <property type="nucleotide sequence ID" value="NZ_FMAC01000001.1"/>
</dbReference>
<organism evidence="1 2">
    <name type="scientific">Rhizobium hainanense</name>
    <dbReference type="NCBI Taxonomy" id="52131"/>
    <lineage>
        <taxon>Bacteria</taxon>
        <taxon>Pseudomonadati</taxon>
        <taxon>Pseudomonadota</taxon>
        <taxon>Alphaproteobacteria</taxon>
        <taxon>Hyphomicrobiales</taxon>
        <taxon>Rhizobiaceae</taxon>
        <taxon>Rhizobium/Agrobacterium group</taxon>
        <taxon>Rhizobium</taxon>
    </lineage>
</organism>
<sequence length="152" mass="17725">MFERILEKHLEPTQNITLEKNELMFRGMNVPSVDGLQADIGNNLWVYRTEVDANQYASAFDPKKRNTPVIFVYQTRRKLELAALKLGEATRELVMSNLLQGSPQIFQRDKLLPTLERMLRRNIDGFYDFPTDEILVKKGLLAHCNTRFPRSR</sequence>
<keyword evidence="2" id="KW-1185">Reference proteome</keyword>
<protein>
    <submittedName>
        <fullName evidence="1">Uncharacterized protein</fullName>
    </submittedName>
</protein>